<dbReference type="InterPro" id="IPR008146">
    <property type="entry name" value="Gln_synth_cat_dom"/>
</dbReference>
<evidence type="ECO:0000256" key="3">
    <source>
        <dbReference type="ARBA" id="ARBA00012937"/>
    </source>
</evidence>
<dbReference type="PANTHER" id="PTHR20852">
    <property type="entry name" value="GLUTAMINE SYNTHETASE"/>
    <property type="match status" value="1"/>
</dbReference>
<evidence type="ECO:0000256" key="7">
    <source>
        <dbReference type="ARBA" id="ARBA00022741"/>
    </source>
</evidence>
<reference evidence="12" key="1">
    <citation type="submission" date="2017-07" db="EMBL/GenBank/DDBJ databases">
        <authorList>
            <person name="Mikheyev A."/>
            <person name="Grau M."/>
        </authorList>
    </citation>
    <scope>NUCLEOTIDE SEQUENCE</scope>
    <source>
        <tissue evidence="12">Venom_gland</tissue>
    </source>
</reference>
<evidence type="ECO:0000259" key="11">
    <source>
        <dbReference type="PROSITE" id="PS51987"/>
    </source>
</evidence>
<dbReference type="Gene3D" id="3.30.590.10">
    <property type="entry name" value="Glutamine synthetase/guanido kinase, catalytic domain"/>
    <property type="match status" value="1"/>
</dbReference>
<evidence type="ECO:0000256" key="1">
    <source>
        <dbReference type="ARBA" id="ARBA00004496"/>
    </source>
</evidence>
<protein>
    <recommendedName>
        <fullName evidence="4">Glutamine synthetase</fullName>
        <ecNumber evidence="3">6.3.1.2</ecNumber>
    </recommendedName>
    <alternativeName>
        <fullName evidence="9">Glutamate--ammonia ligase</fullName>
    </alternativeName>
</protein>
<accession>A0A2D4PHJ7</accession>
<dbReference type="FunFam" id="3.30.590.10:FF:000011">
    <property type="entry name" value="Glutamine synthetase"/>
    <property type="match status" value="1"/>
</dbReference>
<comment type="similarity">
    <text evidence="2 10">Belongs to the glutamine synthetase family.</text>
</comment>
<dbReference type="InterPro" id="IPR014746">
    <property type="entry name" value="Gln_synth/guanido_kin_cat_dom"/>
</dbReference>
<evidence type="ECO:0000256" key="2">
    <source>
        <dbReference type="ARBA" id="ARBA00009897"/>
    </source>
</evidence>
<feature type="domain" description="GS catalytic" evidence="11">
    <location>
        <begin position="1"/>
        <end position="175"/>
    </location>
</feature>
<evidence type="ECO:0000256" key="4">
    <source>
        <dbReference type="ARBA" id="ARBA00021364"/>
    </source>
</evidence>
<dbReference type="GO" id="GO:0005524">
    <property type="term" value="F:ATP binding"/>
    <property type="evidence" value="ECO:0007669"/>
    <property type="project" value="UniProtKB-KW"/>
</dbReference>
<name>A0A2D4PHJ7_MICSU</name>
<keyword evidence="5" id="KW-0963">Cytoplasm</keyword>
<dbReference type="EMBL" id="IACN01059868">
    <property type="protein sequence ID" value="LAB56948.1"/>
    <property type="molecule type" value="Transcribed_RNA"/>
</dbReference>
<proteinExistence type="inferred from homology"/>
<keyword evidence="7" id="KW-0547">Nucleotide-binding</keyword>
<dbReference type="InterPro" id="IPR050292">
    <property type="entry name" value="Glutamine_Synthetase"/>
</dbReference>
<dbReference type="PANTHER" id="PTHR20852:SF43">
    <property type="entry name" value="GLUTAMINE SYNTHETASE"/>
    <property type="match status" value="1"/>
</dbReference>
<dbReference type="GO" id="GO:0004356">
    <property type="term" value="F:glutamine synthetase activity"/>
    <property type="evidence" value="ECO:0007669"/>
    <property type="project" value="UniProtKB-EC"/>
</dbReference>
<dbReference type="PROSITE" id="PS51987">
    <property type="entry name" value="GS_CATALYTIC"/>
    <property type="match status" value="1"/>
</dbReference>
<evidence type="ECO:0000256" key="8">
    <source>
        <dbReference type="ARBA" id="ARBA00022840"/>
    </source>
</evidence>
<evidence type="ECO:0000256" key="5">
    <source>
        <dbReference type="ARBA" id="ARBA00022490"/>
    </source>
</evidence>
<keyword evidence="6" id="KW-0436">Ligase</keyword>
<organism evidence="12">
    <name type="scientific">Micrurus surinamensis</name>
    <name type="common">Surinam coral snake</name>
    <dbReference type="NCBI Taxonomy" id="129470"/>
    <lineage>
        <taxon>Eukaryota</taxon>
        <taxon>Metazoa</taxon>
        <taxon>Chordata</taxon>
        <taxon>Craniata</taxon>
        <taxon>Vertebrata</taxon>
        <taxon>Euteleostomi</taxon>
        <taxon>Lepidosauria</taxon>
        <taxon>Squamata</taxon>
        <taxon>Bifurcata</taxon>
        <taxon>Unidentata</taxon>
        <taxon>Episquamata</taxon>
        <taxon>Toxicofera</taxon>
        <taxon>Serpentes</taxon>
        <taxon>Colubroidea</taxon>
        <taxon>Elapidae</taxon>
        <taxon>Elapinae</taxon>
        <taxon>Micrurus</taxon>
    </lineage>
</organism>
<sequence length="175" mass="19533">MDVHMAGPITDFRAHKDPITVGLVQTKCMDVILWKHTTKLACTPAWTSVAPTLKSCHLRAIEAAIERLSKRHKYHIRMYDPRGGQDNLRRLTGQHETSSITEFSAGVANRGASIRIPRQVGQDGFGYFEDRRPSANCDPYAVTEAIMRTVILGETGDGLVDETDETRLLRATLKD</sequence>
<reference evidence="12" key="2">
    <citation type="submission" date="2017-11" db="EMBL/GenBank/DDBJ databases">
        <title>Coralsnake Venomics: Analyses of Venom Gland Transcriptomes and Proteomes of Six Brazilian Taxa.</title>
        <authorList>
            <person name="Aird S.D."/>
            <person name="Jorge da Silva N."/>
            <person name="Qiu L."/>
            <person name="Villar-Briones A."/>
            <person name="Aparecida-Saddi V."/>
            <person name="Campos-Telles M.P."/>
            <person name="Grau M."/>
            <person name="Mikheyev A.S."/>
        </authorList>
    </citation>
    <scope>NUCLEOTIDE SEQUENCE</scope>
    <source>
        <tissue evidence="12">Venom_gland</tissue>
    </source>
</reference>
<dbReference type="EC" id="6.3.1.2" evidence="3"/>
<keyword evidence="8" id="KW-0067">ATP-binding</keyword>
<evidence type="ECO:0000313" key="12">
    <source>
        <dbReference type="EMBL" id="LAB56948.1"/>
    </source>
</evidence>
<dbReference type="GO" id="GO:0005737">
    <property type="term" value="C:cytoplasm"/>
    <property type="evidence" value="ECO:0007669"/>
    <property type="project" value="UniProtKB-SubCell"/>
</dbReference>
<evidence type="ECO:0000256" key="10">
    <source>
        <dbReference type="PROSITE-ProRule" id="PRU01331"/>
    </source>
</evidence>
<dbReference type="AlphaFoldDB" id="A0A2D4PHJ7"/>
<evidence type="ECO:0000256" key="6">
    <source>
        <dbReference type="ARBA" id="ARBA00022598"/>
    </source>
</evidence>
<comment type="subcellular location">
    <subcellularLocation>
        <location evidence="1">Cytoplasm</location>
    </subcellularLocation>
</comment>
<dbReference type="GO" id="GO:0006542">
    <property type="term" value="P:glutamine biosynthetic process"/>
    <property type="evidence" value="ECO:0007669"/>
    <property type="project" value="TreeGrafter"/>
</dbReference>
<dbReference type="SUPFAM" id="SSF55931">
    <property type="entry name" value="Glutamine synthetase/guanido kinase"/>
    <property type="match status" value="1"/>
</dbReference>
<evidence type="ECO:0000256" key="9">
    <source>
        <dbReference type="ARBA" id="ARBA00030668"/>
    </source>
</evidence>